<reference evidence="2 3" key="1">
    <citation type="submission" date="2018-07" db="EMBL/GenBank/DDBJ databases">
        <title>Freshwater and sediment microbial communities from various areas in North America, analyzing microbe dynamics in response to fracking.</title>
        <authorList>
            <person name="Lamendella R."/>
        </authorList>
    </citation>
    <scope>NUCLEOTIDE SEQUENCE [LARGE SCALE GENOMIC DNA]</scope>
    <source>
        <strain evidence="2 3">105B</strain>
    </source>
</reference>
<evidence type="ECO:0000313" key="3">
    <source>
        <dbReference type="Proteomes" id="UP000253647"/>
    </source>
</evidence>
<dbReference type="Pfam" id="PF03432">
    <property type="entry name" value="Relaxase"/>
    <property type="match status" value="1"/>
</dbReference>
<sequence length="415" mass="45861">MIHRKLSYRNSSGKTLRYIYRGDGHEHAVVDIHHVASQSFAQDPIVRGSDGLPVEINTDLLESELDSLADKNQRSDLRFAHYIISLPENEKLPTAQWEQVVRYYLAALGYDDLSKWTAALHNDTDNQHVHILACRVVNNPELGYRLISDSNDHDRGMAAMRDLERFFGLKVIPSPAETWGVDLGVAAYKGLQKRDASFVMDDSWITRIRTRLAHAVEQSRGSSFSSFLQNCRRNGVDPIIKMNPDGYPVGISYGFEGRYLSGSKIKSTRLTLPALIGQKYCSQQKRMMPTGRSSEGIRYDHVRDYPAAKLCADRTPTNKDFAELGQAPAPVVVSRKAQSGGLETGNRSVVKAEGVASRNIAGAPLSASFAMLSGKSGIDELVNLGNLYVDLALNAAHAKAMRRLRDFGGVGTDHS</sequence>
<evidence type="ECO:0000313" key="2">
    <source>
        <dbReference type="EMBL" id="RCW69023.1"/>
    </source>
</evidence>
<protein>
    <submittedName>
        <fullName evidence="2">Relaxase/mobilization nuclease-like protein</fullName>
    </submittedName>
</protein>
<organism evidence="2 3">
    <name type="scientific">Marinobacter nauticus</name>
    <name type="common">Marinobacter hydrocarbonoclasticus</name>
    <name type="synonym">Marinobacter aquaeolei</name>
    <dbReference type="NCBI Taxonomy" id="2743"/>
    <lineage>
        <taxon>Bacteria</taxon>
        <taxon>Pseudomonadati</taxon>
        <taxon>Pseudomonadota</taxon>
        <taxon>Gammaproteobacteria</taxon>
        <taxon>Pseudomonadales</taxon>
        <taxon>Marinobacteraceae</taxon>
        <taxon>Marinobacter</taxon>
    </lineage>
</organism>
<name>A0A368XM24_MARNT</name>
<comment type="caution">
    <text evidence="2">The sequence shown here is derived from an EMBL/GenBank/DDBJ whole genome shotgun (WGS) entry which is preliminary data.</text>
</comment>
<dbReference type="AlphaFoldDB" id="A0A368XM24"/>
<accession>A0A368XM24</accession>
<proteinExistence type="predicted"/>
<dbReference type="InterPro" id="IPR005094">
    <property type="entry name" value="Endonuclease_MobA/VirD2"/>
</dbReference>
<dbReference type="Proteomes" id="UP000253647">
    <property type="component" value="Unassembled WGS sequence"/>
</dbReference>
<dbReference type="EMBL" id="QPJI01000006">
    <property type="protein sequence ID" value="RCW69023.1"/>
    <property type="molecule type" value="Genomic_DNA"/>
</dbReference>
<evidence type="ECO:0000259" key="1">
    <source>
        <dbReference type="Pfam" id="PF03432"/>
    </source>
</evidence>
<feature type="domain" description="MobA/VirD2-like nuclease" evidence="1">
    <location>
        <begin position="58"/>
        <end position="169"/>
    </location>
</feature>
<gene>
    <name evidence="2" type="ORF">DET61_106118</name>
</gene>